<feature type="region of interest" description="Disordered" evidence="1">
    <location>
        <begin position="234"/>
        <end position="281"/>
    </location>
</feature>
<protein>
    <recommendedName>
        <fullName evidence="2">Protein inscuteable homologue C-terminal domain-containing protein</fullName>
    </recommendedName>
</protein>
<feature type="domain" description="Protein inscuteable homologue C-terminal" evidence="2">
    <location>
        <begin position="417"/>
        <end position="704"/>
    </location>
</feature>
<evidence type="ECO:0000259" key="2">
    <source>
        <dbReference type="Pfam" id="PF19427"/>
    </source>
</evidence>
<dbReference type="PANTHER" id="PTHR21386">
    <property type="entry name" value="INSCUTEABLE"/>
    <property type="match status" value="1"/>
</dbReference>
<evidence type="ECO:0000313" key="3">
    <source>
        <dbReference type="EMBL" id="KAF7996528.1"/>
    </source>
</evidence>
<reference evidence="3 4" key="1">
    <citation type="submission" date="2020-08" db="EMBL/GenBank/DDBJ databases">
        <title>Aphidius gifuensis genome sequencing and assembly.</title>
        <authorList>
            <person name="Du Z."/>
        </authorList>
    </citation>
    <scope>NUCLEOTIDE SEQUENCE [LARGE SCALE GENOMIC DNA]</scope>
    <source>
        <strain evidence="3">YNYX2018</strain>
        <tissue evidence="3">Adults</tissue>
    </source>
</reference>
<feature type="region of interest" description="Disordered" evidence="1">
    <location>
        <begin position="106"/>
        <end position="182"/>
    </location>
</feature>
<feature type="compositionally biased region" description="Basic and acidic residues" evidence="1">
    <location>
        <begin position="106"/>
        <end position="116"/>
    </location>
</feature>
<dbReference type="InterPro" id="IPR039921">
    <property type="entry name" value="Inscuteable"/>
</dbReference>
<comment type="caution">
    <text evidence="3">The sequence shown here is derived from an EMBL/GenBank/DDBJ whole genome shotgun (WGS) entry which is preliminary data.</text>
</comment>
<dbReference type="GO" id="GO:0045176">
    <property type="term" value="P:apical protein localization"/>
    <property type="evidence" value="ECO:0007669"/>
    <property type="project" value="TreeGrafter"/>
</dbReference>
<feature type="compositionally biased region" description="Basic residues" evidence="1">
    <location>
        <begin position="136"/>
        <end position="151"/>
    </location>
</feature>
<dbReference type="SUPFAM" id="SSF48371">
    <property type="entry name" value="ARM repeat"/>
    <property type="match status" value="1"/>
</dbReference>
<sequence length="753" mass="83485">MSGFKRMQSKVFWSQMAAHDLDNIPLIVNTNPEPPTINVDNSYCNFGRDSDTDNLSDSENKIDNITVINIPIEKSKNDKTLNTIQEEANGICDKEIIVEKLIENKRSTSPHSESHGSLDSGFSDSERSKSTDGTPKKIKRRTKRSRGRPKVNPRLNELWKDNELPPNPTFTSTPDRPLSTARSRQSIIFSNEILSALENDIKQSKRIVENEEETSLKVQQELTQEADCLDDFLYTKEPPEDDVSTSNDSTPSLTDGHWYSRLSNEQSNSSTVSSEKKNNDYHEERCRGSVTAWLNDIVEDYEAECLVTLQSKAMPKRNFINQTTEEAQTRDIRMLTSSATAAATDLLVRADKFSKNIHDVIEKISHLEIDRTEDELLRKIEGEAFLILSELGSAPLRRINGTSLRSILLQLETLKNIVNCALDTRLDFYIERVVRGLEDAPKESGSAARGALAALTALGLAGVRASNSIARCSGIRALLTSLISAGRLSSELRASTLRALSTVCCCPLAINHFVKDGGPEILVDLIASNKSPEKEKMEATALVVQVTAPWTDALGLKYLEPYSYILVNNLTQLAENTKCGQTLLLASAALNNLANSNKCIYAIVECDSIKKLLNRVKKSTGVNIWLMEQVASLIDKLAKKKDIRKYLEKTRASVALVFFLRLAPPGFEDAYERLSITAATALTRLCVDPSIAKQVVAVGGADCLPNLNKPYYNDDDDDDKIGLLKYTKSLRLACIKAAKHIDAAKALDYSYGQ</sequence>
<dbReference type="OrthoDB" id="5796379at2759"/>
<feature type="compositionally biased region" description="Low complexity" evidence="1">
    <location>
        <begin position="263"/>
        <end position="273"/>
    </location>
</feature>
<dbReference type="GO" id="GO:0009786">
    <property type="term" value="P:regulation of asymmetric cell division"/>
    <property type="evidence" value="ECO:0007669"/>
    <property type="project" value="TreeGrafter"/>
</dbReference>
<dbReference type="InterPro" id="IPR045789">
    <property type="entry name" value="Insc_C"/>
</dbReference>
<dbReference type="InterPro" id="IPR011989">
    <property type="entry name" value="ARM-like"/>
</dbReference>
<dbReference type="Gene3D" id="1.25.10.10">
    <property type="entry name" value="Leucine-rich Repeat Variant"/>
    <property type="match status" value="1"/>
</dbReference>
<dbReference type="EMBL" id="JACMRX010000001">
    <property type="protein sequence ID" value="KAF7996528.1"/>
    <property type="molecule type" value="Genomic_DNA"/>
</dbReference>
<accession>A0A835CWM7</accession>
<dbReference type="AlphaFoldDB" id="A0A835CWM7"/>
<dbReference type="Pfam" id="PF19427">
    <property type="entry name" value="Insc_C"/>
    <property type="match status" value="1"/>
</dbReference>
<organism evidence="3 4">
    <name type="scientific">Aphidius gifuensis</name>
    <name type="common">Parasitoid wasp</name>
    <dbReference type="NCBI Taxonomy" id="684658"/>
    <lineage>
        <taxon>Eukaryota</taxon>
        <taxon>Metazoa</taxon>
        <taxon>Ecdysozoa</taxon>
        <taxon>Arthropoda</taxon>
        <taxon>Hexapoda</taxon>
        <taxon>Insecta</taxon>
        <taxon>Pterygota</taxon>
        <taxon>Neoptera</taxon>
        <taxon>Endopterygota</taxon>
        <taxon>Hymenoptera</taxon>
        <taxon>Apocrita</taxon>
        <taxon>Ichneumonoidea</taxon>
        <taxon>Braconidae</taxon>
        <taxon>Aphidiinae</taxon>
        <taxon>Aphidius</taxon>
    </lineage>
</organism>
<feature type="compositionally biased region" description="Polar residues" evidence="1">
    <location>
        <begin position="169"/>
        <end position="182"/>
    </location>
</feature>
<dbReference type="GO" id="GO:0008356">
    <property type="term" value="P:asymmetric cell division"/>
    <property type="evidence" value="ECO:0007669"/>
    <property type="project" value="InterPro"/>
</dbReference>
<dbReference type="GO" id="GO:0008093">
    <property type="term" value="F:cytoskeletal anchor activity"/>
    <property type="evidence" value="ECO:0007669"/>
    <property type="project" value="TreeGrafter"/>
</dbReference>
<dbReference type="Proteomes" id="UP000639338">
    <property type="component" value="Unassembled WGS sequence"/>
</dbReference>
<keyword evidence="4" id="KW-1185">Reference proteome</keyword>
<name>A0A835CWM7_APHGI</name>
<proteinExistence type="predicted"/>
<dbReference type="GO" id="GO:0045179">
    <property type="term" value="C:apical cortex"/>
    <property type="evidence" value="ECO:0007669"/>
    <property type="project" value="TreeGrafter"/>
</dbReference>
<gene>
    <name evidence="3" type="ORF">HCN44_002160</name>
</gene>
<feature type="compositionally biased region" description="Polar residues" evidence="1">
    <location>
        <begin position="244"/>
        <end position="253"/>
    </location>
</feature>
<evidence type="ECO:0000313" key="4">
    <source>
        <dbReference type="Proteomes" id="UP000639338"/>
    </source>
</evidence>
<dbReference type="InterPro" id="IPR016024">
    <property type="entry name" value="ARM-type_fold"/>
</dbReference>
<dbReference type="PANTHER" id="PTHR21386:SF0">
    <property type="entry name" value="PROTEIN INSCUTEABLE HOMOLOG"/>
    <property type="match status" value="1"/>
</dbReference>
<dbReference type="GO" id="GO:0000132">
    <property type="term" value="P:establishment of mitotic spindle orientation"/>
    <property type="evidence" value="ECO:0007669"/>
    <property type="project" value="TreeGrafter"/>
</dbReference>
<evidence type="ECO:0000256" key="1">
    <source>
        <dbReference type="SAM" id="MobiDB-lite"/>
    </source>
</evidence>